<evidence type="ECO:0000313" key="3">
    <source>
        <dbReference type="Proteomes" id="UP000826656"/>
    </source>
</evidence>
<accession>A0ABQ7WD24</accession>
<comment type="caution">
    <text evidence="2">The sequence shown here is derived from an EMBL/GenBank/DDBJ whole genome shotgun (WGS) entry which is preliminary data.</text>
</comment>
<dbReference type="EMBL" id="JAIVGD010000002">
    <property type="protein sequence ID" value="KAH0778646.1"/>
    <property type="molecule type" value="Genomic_DNA"/>
</dbReference>
<gene>
    <name evidence="2" type="ORF">KY290_005073</name>
</gene>
<dbReference type="PANTHER" id="PTHR10775">
    <property type="entry name" value="OS08G0208400 PROTEIN"/>
    <property type="match status" value="1"/>
</dbReference>
<keyword evidence="3" id="KW-1185">Reference proteome</keyword>
<reference evidence="2 3" key="1">
    <citation type="journal article" date="2021" name="bioRxiv">
        <title>Chromosome-scale and haplotype-resolved genome assembly of a tetraploid potato cultivar.</title>
        <authorList>
            <person name="Sun H."/>
            <person name="Jiao W.-B."/>
            <person name="Krause K."/>
            <person name="Campoy J.A."/>
            <person name="Goel M."/>
            <person name="Folz-Donahue K."/>
            <person name="Kukat C."/>
            <person name="Huettel B."/>
            <person name="Schneeberger K."/>
        </authorList>
    </citation>
    <scope>NUCLEOTIDE SEQUENCE [LARGE SCALE GENOMIC DNA]</scope>
    <source>
        <strain evidence="2">SolTubOtavaFocal</strain>
        <tissue evidence="2">Leaves</tissue>
    </source>
</reference>
<dbReference type="Proteomes" id="UP000826656">
    <property type="component" value="Unassembled WGS sequence"/>
</dbReference>
<dbReference type="PANTHER" id="PTHR10775:SF173">
    <property type="match status" value="1"/>
</dbReference>
<organism evidence="2 3">
    <name type="scientific">Solanum tuberosum</name>
    <name type="common">Potato</name>
    <dbReference type="NCBI Taxonomy" id="4113"/>
    <lineage>
        <taxon>Eukaryota</taxon>
        <taxon>Viridiplantae</taxon>
        <taxon>Streptophyta</taxon>
        <taxon>Embryophyta</taxon>
        <taxon>Tracheophyta</taxon>
        <taxon>Spermatophyta</taxon>
        <taxon>Magnoliopsida</taxon>
        <taxon>eudicotyledons</taxon>
        <taxon>Gunneridae</taxon>
        <taxon>Pentapetalae</taxon>
        <taxon>asterids</taxon>
        <taxon>lamiids</taxon>
        <taxon>Solanales</taxon>
        <taxon>Solanaceae</taxon>
        <taxon>Solanoideae</taxon>
        <taxon>Solaneae</taxon>
        <taxon>Solanum</taxon>
    </lineage>
</organism>
<sequence length="253" mass="29717">MAPNKEWMQLVQDRLDNAYIIGVEKFLDYSFTKLGETQEIRCPCIRCCNASSKTHEIVRSHLLVYGIIQSYTFRYHHGERLGEPYGIIQSYNFWYHHGERLGEPESDSEFVEDNNIENDDDEDEMHELLRDLHPDFTEENMNINSDDFVEAEPNPEAKRFYSLLNDYEQPLYEGSKERKLFTLIKLLHIKSIGQWSNVSFTMLLKMLKEDLLPDGSNLPDSYYEAKKCVTHLDGRRINAMGKHNLNVVKKYHA</sequence>
<feature type="domain" description="Transposase-associated" evidence="1">
    <location>
        <begin position="5"/>
        <end position="79"/>
    </location>
</feature>
<proteinExistence type="predicted"/>
<evidence type="ECO:0000313" key="2">
    <source>
        <dbReference type="EMBL" id="KAH0778646.1"/>
    </source>
</evidence>
<dbReference type="Pfam" id="PF13963">
    <property type="entry name" value="Transpos_assoc"/>
    <property type="match status" value="1"/>
</dbReference>
<name>A0ABQ7WD24_SOLTU</name>
<protein>
    <recommendedName>
        <fullName evidence="1">Transposase-associated domain-containing protein</fullName>
    </recommendedName>
</protein>
<dbReference type="InterPro" id="IPR029480">
    <property type="entry name" value="Transpos_assoc"/>
</dbReference>
<evidence type="ECO:0000259" key="1">
    <source>
        <dbReference type="Pfam" id="PF13963"/>
    </source>
</evidence>